<evidence type="ECO:0008006" key="4">
    <source>
        <dbReference type="Google" id="ProtNLM"/>
    </source>
</evidence>
<keyword evidence="1" id="KW-0732">Signal</keyword>
<dbReference type="EMBL" id="BMXR01000015">
    <property type="protein sequence ID" value="GGX72221.1"/>
    <property type="molecule type" value="Genomic_DNA"/>
</dbReference>
<evidence type="ECO:0000313" key="2">
    <source>
        <dbReference type="EMBL" id="GGX72221.1"/>
    </source>
</evidence>
<reference evidence="2" key="1">
    <citation type="journal article" date="2014" name="Int. J. Syst. Evol. Microbiol.">
        <title>Complete genome sequence of Corynebacterium casei LMG S-19264T (=DSM 44701T), isolated from a smear-ripened cheese.</title>
        <authorList>
            <consortium name="US DOE Joint Genome Institute (JGI-PGF)"/>
            <person name="Walter F."/>
            <person name="Albersmeier A."/>
            <person name="Kalinowski J."/>
            <person name="Ruckert C."/>
        </authorList>
    </citation>
    <scope>NUCLEOTIDE SEQUENCE</scope>
    <source>
        <strain evidence="2">KCTC 22169</strain>
    </source>
</reference>
<evidence type="ECO:0000256" key="1">
    <source>
        <dbReference type="SAM" id="SignalP"/>
    </source>
</evidence>
<keyword evidence="3" id="KW-1185">Reference proteome</keyword>
<comment type="caution">
    <text evidence="2">The sequence shown here is derived from an EMBL/GenBank/DDBJ whole genome shotgun (WGS) entry which is preliminary data.</text>
</comment>
<accession>A0A918KSY3</accession>
<feature type="chain" id="PRO_5037318015" description="Secreted protein" evidence="1">
    <location>
        <begin position="20"/>
        <end position="365"/>
    </location>
</feature>
<name>A0A918KSY3_9GAMM</name>
<gene>
    <name evidence="2" type="ORF">GCM10007392_44540</name>
</gene>
<dbReference type="RefSeq" id="WP_189612959.1">
    <property type="nucleotide sequence ID" value="NZ_BMXR01000015.1"/>
</dbReference>
<evidence type="ECO:0000313" key="3">
    <source>
        <dbReference type="Proteomes" id="UP000626148"/>
    </source>
</evidence>
<feature type="signal peptide" evidence="1">
    <location>
        <begin position="1"/>
        <end position="19"/>
    </location>
</feature>
<protein>
    <recommendedName>
        <fullName evidence="4">Secreted protein</fullName>
    </recommendedName>
</protein>
<organism evidence="2 3">
    <name type="scientific">Saccharospirillum salsuginis</name>
    <dbReference type="NCBI Taxonomy" id="418750"/>
    <lineage>
        <taxon>Bacteria</taxon>
        <taxon>Pseudomonadati</taxon>
        <taxon>Pseudomonadota</taxon>
        <taxon>Gammaproteobacteria</taxon>
        <taxon>Oceanospirillales</taxon>
        <taxon>Saccharospirillaceae</taxon>
        <taxon>Saccharospirillum</taxon>
    </lineage>
</organism>
<sequence>MIKRGLLLLLFVWAPLTLADECGDIEANLMSQQNNELRILLLGRMVDAGCLGGTQDDWPFAATLEDRIHELRLEPAKVKQRYLRDWLEQLARRADQRRLDAANANIETAFERLAATLRDTADTLGEPGARLTDPTHWRPNDSLNTPALDVTVKATFIEVPCAESPVMCEAALNNAMTWLAISSATSRVLLTDIRASELDLADELTLLDNQWNAYFTRARPQMPWELAINAWLYDRRKADDYCSSEGGFCGPPAHQWIVLHPDIALEYLDDNPEGSRVAPAVTLEVLGYHRWNWDGATMTWPIGASLVASLSDRADTDPLGIGALFHWNTRWSIGIVRHDDETGVLIGLNLLPGAQSDPKTLRSRF</sequence>
<dbReference type="Proteomes" id="UP000626148">
    <property type="component" value="Unassembled WGS sequence"/>
</dbReference>
<reference evidence="2" key="2">
    <citation type="submission" date="2020-09" db="EMBL/GenBank/DDBJ databases">
        <authorList>
            <person name="Sun Q."/>
            <person name="Kim S."/>
        </authorList>
    </citation>
    <scope>NUCLEOTIDE SEQUENCE</scope>
    <source>
        <strain evidence="2">KCTC 22169</strain>
    </source>
</reference>
<dbReference type="AlphaFoldDB" id="A0A918KSY3"/>
<proteinExistence type="predicted"/>